<evidence type="ECO:0000259" key="1">
    <source>
        <dbReference type="PROSITE" id="PS50943"/>
    </source>
</evidence>
<dbReference type="Gene3D" id="1.10.260.40">
    <property type="entry name" value="lambda repressor-like DNA-binding domains"/>
    <property type="match status" value="1"/>
</dbReference>
<protein>
    <submittedName>
        <fullName evidence="2">Helix-turn-helix domain-containing protein</fullName>
    </submittedName>
</protein>
<gene>
    <name evidence="2" type="ORF">OG563_22415</name>
</gene>
<dbReference type="InterPro" id="IPR001387">
    <property type="entry name" value="Cro/C1-type_HTH"/>
</dbReference>
<dbReference type="CDD" id="cd00093">
    <property type="entry name" value="HTH_XRE"/>
    <property type="match status" value="1"/>
</dbReference>
<dbReference type="PROSITE" id="PS50943">
    <property type="entry name" value="HTH_CROC1"/>
    <property type="match status" value="1"/>
</dbReference>
<feature type="domain" description="HTH cro/C1-type" evidence="1">
    <location>
        <begin position="19"/>
        <end position="74"/>
    </location>
</feature>
<keyword evidence="3" id="KW-1185">Reference proteome</keyword>
<dbReference type="Pfam" id="PF19054">
    <property type="entry name" value="DUF5753"/>
    <property type="match status" value="1"/>
</dbReference>
<dbReference type="RefSeq" id="WP_327095380.1">
    <property type="nucleotide sequence ID" value="NZ_CP109149.1"/>
</dbReference>
<proteinExistence type="predicted"/>
<evidence type="ECO:0000313" key="2">
    <source>
        <dbReference type="EMBL" id="WUV50708.1"/>
    </source>
</evidence>
<dbReference type="Proteomes" id="UP001432062">
    <property type="component" value="Chromosome"/>
</dbReference>
<organism evidence="2 3">
    <name type="scientific">Nocardia vinacea</name>
    <dbReference type="NCBI Taxonomy" id="96468"/>
    <lineage>
        <taxon>Bacteria</taxon>
        <taxon>Bacillati</taxon>
        <taxon>Actinomycetota</taxon>
        <taxon>Actinomycetes</taxon>
        <taxon>Mycobacteriales</taxon>
        <taxon>Nocardiaceae</taxon>
        <taxon>Nocardia</taxon>
    </lineage>
</organism>
<name>A0ABZ1Z5C5_9NOCA</name>
<accession>A0ABZ1Z5C5</accession>
<dbReference type="InterPro" id="IPR043917">
    <property type="entry name" value="DUF5753"/>
</dbReference>
<dbReference type="InterPro" id="IPR010982">
    <property type="entry name" value="Lambda_DNA-bd_dom_sf"/>
</dbReference>
<dbReference type="SUPFAM" id="SSF47413">
    <property type="entry name" value="lambda repressor-like DNA-binding domains"/>
    <property type="match status" value="1"/>
</dbReference>
<dbReference type="Pfam" id="PF13560">
    <property type="entry name" value="HTH_31"/>
    <property type="match status" value="1"/>
</dbReference>
<reference evidence="2" key="1">
    <citation type="submission" date="2022-10" db="EMBL/GenBank/DDBJ databases">
        <title>The complete genomes of actinobacterial strains from the NBC collection.</title>
        <authorList>
            <person name="Joergensen T.S."/>
            <person name="Alvarez Arevalo M."/>
            <person name="Sterndorff E.B."/>
            <person name="Faurdal D."/>
            <person name="Vuksanovic O."/>
            <person name="Mourched A.-S."/>
            <person name="Charusanti P."/>
            <person name="Shaw S."/>
            <person name="Blin K."/>
            <person name="Weber T."/>
        </authorList>
    </citation>
    <scope>NUCLEOTIDE SEQUENCE</scope>
    <source>
        <strain evidence="2">NBC_01482</strain>
    </source>
</reference>
<sequence>MREDQPDSTLPRRQLGRALREAREGAGFTLEQAAREMEIGKTSVIRVEKGHNDKIKLRDVEGYGRIYGLDEQRLEELKSLAQETATKSWWQGFRHLMRSGYGTYLGLESGASRLTVYQPIIVPGLLQLIDYARAIERPFLPGDTPADLERRVEVRLRRTAILTRQHNPIAADFILHECVLHTVIGSREIMAAQLRHMADMSTRPNITLRILPFAAGLPGNATPVLPYIILDFPADSRSFGTEPPVVYTEHTIGTMFFEDQADVERYREIDDDIRCATLDEQASRDLLRQVARRYDP</sequence>
<dbReference type="SMART" id="SM00530">
    <property type="entry name" value="HTH_XRE"/>
    <property type="match status" value="1"/>
</dbReference>
<dbReference type="EMBL" id="CP109441">
    <property type="protein sequence ID" value="WUV50708.1"/>
    <property type="molecule type" value="Genomic_DNA"/>
</dbReference>
<evidence type="ECO:0000313" key="3">
    <source>
        <dbReference type="Proteomes" id="UP001432062"/>
    </source>
</evidence>